<dbReference type="GO" id="GO:0004622">
    <property type="term" value="F:phosphatidylcholine lysophospholipase activity"/>
    <property type="evidence" value="ECO:0007669"/>
    <property type="project" value="TreeGrafter"/>
</dbReference>
<dbReference type="Pfam" id="PF00561">
    <property type="entry name" value="Abhydrolase_1"/>
    <property type="match status" value="1"/>
</dbReference>
<dbReference type="Proteomes" id="UP001107558">
    <property type="component" value="Chromosome 1"/>
</dbReference>
<organism evidence="2 3">
    <name type="scientific">Polypedilum vanderplanki</name>
    <name type="common">Sleeping chironomid midge</name>
    <dbReference type="NCBI Taxonomy" id="319348"/>
    <lineage>
        <taxon>Eukaryota</taxon>
        <taxon>Metazoa</taxon>
        <taxon>Ecdysozoa</taxon>
        <taxon>Arthropoda</taxon>
        <taxon>Hexapoda</taxon>
        <taxon>Insecta</taxon>
        <taxon>Pterygota</taxon>
        <taxon>Neoptera</taxon>
        <taxon>Endopterygota</taxon>
        <taxon>Diptera</taxon>
        <taxon>Nematocera</taxon>
        <taxon>Chironomoidea</taxon>
        <taxon>Chironomidae</taxon>
        <taxon>Chironominae</taxon>
        <taxon>Polypedilum</taxon>
        <taxon>Polypedilum</taxon>
    </lineage>
</organism>
<comment type="caution">
    <text evidence="2">The sequence shown here is derived from an EMBL/GenBank/DDBJ whole genome shotgun (WGS) entry which is preliminary data.</text>
</comment>
<dbReference type="InterPro" id="IPR029058">
    <property type="entry name" value="AB_hydrolase_fold"/>
</dbReference>
<dbReference type="SUPFAM" id="SSF53474">
    <property type="entry name" value="alpha/beta-Hydrolases"/>
    <property type="match status" value="1"/>
</dbReference>
<dbReference type="GO" id="GO:0005789">
    <property type="term" value="C:endoplasmic reticulum membrane"/>
    <property type="evidence" value="ECO:0007669"/>
    <property type="project" value="TreeGrafter"/>
</dbReference>
<dbReference type="OrthoDB" id="10249433at2759"/>
<reference evidence="2" key="1">
    <citation type="submission" date="2021-03" db="EMBL/GenBank/DDBJ databases">
        <title>Chromosome level genome of the anhydrobiotic midge Polypedilum vanderplanki.</title>
        <authorList>
            <person name="Yoshida Y."/>
            <person name="Kikawada T."/>
            <person name="Gusev O."/>
        </authorList>
    </citation>
    <scope>NUCLEOTIDE SEQUENCE</scope>
    <source>
        <strain evidence="2">NIAS01</strain>
        <tissue evidence="2">Whole body or cell culture</tissue>
    </source>
</reference>
<evidence type="ECO:0000313" key="3">
    <source>
        <dbReference type="Proteomes" id="UP001107558"/>
    </source>
</evidence>
<dbReference type="InterPro" id="IPR000073">
    <property type="entry name" value="AB_hydrolase_1"/>
</dbReference>
<evidence type="ECO:0000259" key="1">
    <source>
        <dbReference type="Pfam" id="PF00561"/>
    </source>
</evidence>
<keyword evidence="3" id="KW-1185">Reference proteome</keyword>
<protein>
    <recommendedName>
        <fullName evidence="1">AB hydrolase-1 domain-containing protein</fullName>
    </recommendedName>
</protein>
<feature type="domain" description="AB hydrolase-1" evidence="1">
    <location>
        <begin position="160"/>
        <end position="250"/>
    </location>
</feature>
<dbReference type="Gene3D" id="3.40.50.1820">
    <property type="entry name" value="alpha/beta hydrolase"/>
    <property type="match status" value="1"/>
</dbReference>
<accession>A0A9J6CJY6</accession>
<dbReference type="EMBL" id="JADBJN010000001">
    <property type="protein sequence ID" value="KAG5682183.1"/>
    <property type="molecule type" value="Genomic_DNA"/>
</dbReference>
<dbReference type="GO" id="GO:0047372">
    <property type="term" value="F:monoacylglycerol lipase activity"/>
    <property type="evidence" value="ECO:0007669"/>
    <property type="project" value="TreeGrafter"/>
</dbReference>
<dbReference type="AlphaFoldDB" id="A0A9J6CJY6"/>
<evidence type="ECO:0000313" key="2">
    <source>
        <dbReference type="EMBL" id="KAG5682183.1"/>
    </source>
</evidence>
<dbReference type="GO" id="GO:0006660">
    <property type="term" value="P:phosphatidylserine catabolic process"/>
    <property type="evidence" value="ECO:0007669"/>
    <property type="project" value="TreeGrafter"/>
</dbReference>
<sequence>MNFSLSLKRRRNSKRILFNALKLLLVGWFAVFLILPLVFKFSYSLQRGLLFLNFVSYPSHIDLSRPETLGLYATRNFYLKYLDSDENKVSIAVWHIIPNHIVRQFHSELKIKPGVLRNITVLNEKYKSLEGIVIENKFDINDHRQEELLFEELLRKSNDPVILYLHGNTGTRANGHRIELYNSLRKLGYHIFAIDYRGFADSSEHSPTEKGCVSDGLAIYKYIKNLTRNPIYIYGHSLGTGISLHMASIIGRNNNVENPNGIILESPFNNMREEIKNHPLSSIFRHLPWFESTILKPIYDNGFRFESDHYISDFHAPVMIMHAENDLIVPLELGHELYLKAIETRNKSWGPVEFHRFEGNYGHKYIVRALNFSTIIGNFVNSYKNKIY</sequence>
<proteinExistence type="predicted"/>
<dbReference type="GO" id="GO:0052651">
    <property type="term" value="P:monoacylglycerol catabolic process"/>
    <property type="evidence" value="ECO:0007669"/>
    <property type="project" value="TreeGrafter"/>
</dbReference>
<dbReference type="PANTHER" id="PTHR12277:SF194">
    <property type="entry name" value="FI04476P"/>
    <property type="match status" value="1"/>
</dbReference>
<name>A0A9J6CJY6_POLVA</name>
<dbReference type="PANTHER" id="PTHR12277">
    <property type="entry name" value="ALPHA/BETA HYDROLASE DOMAIN-CONTAINING PROTEIN"/>
    <property type="match status" value="1"/>
</dbReference>
<gene>
    <name evidence="2" type="ORF">PVAND_011551</name>
</gene>